<proteinExistence type="inferred from homology"/>
<dbReference type="Proteomes" id="UP000626148">
    <property type="component" value="Unassembled WGS sequence"/>
</dbReference>
<dbReference type="AlphaFoldDB" id="A0A918K1Q9"/>
<keyword evidence="2 3" id="KW-0732">Signal</keyword>
<feature type="chain" id="PRO_5037088166" description="Solute-binding protein family 3/N-terminal domain-containing protein" evidence="3">
    <location>
        <begin position="22"/>
        <end position="264"/>
    </location>
</feature>
<dbReference type="PANTHER" id="PTHR35936:SF25">
    <property type="entry name" value="ABC TRANSPORTER SUBSTRATE-BINDING PROTEIN"/>
    <property type="match status" value="1"/>
</dbReference>
<name>A0A918K1Q9_9GAMM</name>
<dbReference type="SUPFAM" id="SSF53850">
    <property type="entry name" value="Periplasmic binding protein-like II"/>
    <property type="match status" value="1"/>
</dbReference>
<gene>
    <name evidence="5" type="ORF">GCM10007392_07740</name>
</gene>
<evidence type="ECO:0000256" key="3">
    <source>
        <dbReference type="SAM" id="SignalP"/>
    </source>
</evidence>
<evidence type="ECO:0000256" key="1">
    <source>
        <dbReference type="ARBA" id="ARBA00010333"/>
    </source>
</evidence>
<reference evidence="5" key="2">
    <citation type="submission" date="2020-09" db="EMBL/GenBank/DDBJ databases">
        <authorList>
            <person name="Sun Q."/>
            <person name="Kim S."/>
        </authorList>
    </citation>
    <scope>NUCLEOTIDE SEQUENCE</scope>
    <source>
        <strain evidence="5">KCTC 22169</strain>
    </source>
</reference>
<dbReference type="PANTHER" id="PTHR35936">
    <property type="entry name" value="MEMBRANE-BOUND LYTIC MUREIN TRANSGLYCOSYLASE F"/>
    <property type="match status" value="1"/>
</dbReference>
<feature type="domain" description="Solute-binding protein family 3/N-terminal" evidence="4">
    <location>
        <begin position="33"/>
        <end position="252"/>
    </location>
</feature>
<evidence type="ECO:0000313" key="6">
    <source>
        <dbReference type="Proteomes" id="UP000626148"/>
    </source>
</evidence>
<dbReference type="RefSeq" id="WP_189607181.1">
    <property type="nucleotide sequence ID" value="NZ_BMXR01000002.1"/>
</dbReference>
<sequence>MLTLKWLLVTGLALGSMGVAAYAEDSAPLPLVTGYDYAPFSDDDLPHGGLATLVVTAVFDLLEEPIEVDFLHWTRGYEAAREGQYAGTFPYIHSLERAEHFLYSEPLFEVGSYLYVHRNTQITAREPKDLTGLTLCLPVGYAPGPLIGQMVEEGRIDRVSPINMGNCFKRLLEGEVSFVKINRYVARDILRNAGVSLSEVRALPFKVENLTMHFIVPKSRPDAEALVERFDRALGQLRDSGRFEEIVDAYFDELYSVPEPEEPS</sequence>
<evidence type="ECO:0000313" key="5">
    <source>
        <dbReference type="EMBL" id="GGX43456.1"/>
    </source>
</evidence>
<reference evidence="5" key="1">
    <citation type="journal article" date="2014" name="Int. J. Syst. Evol. Microbiol.">
        <title>Complete genome sequence of Corynebacterium casei LMG S-19264T (=DSM 44701T), isolated from a smear-ripened cheese.</title>
        <authorList>
            <consortium name="US DOE Joint Genome Institute (JGI-PGF)"/>
            <person name="Walter F."/>
            <person name="Albersmeier A."/>
            <person name="Kalinowski J."/>
            <person name="Ruckert C."/>
        </authorList>
    </citation>
    <scope>NUCLEOTIDE SEQUENCE</scope>
    <source>
        <strain evidence="5">KCTC 22169</strain>
    </source>
</reference>
<evidence type="ECO:0000259" key="4">
    <source>
        <dbReference type="Pfam" id="PF00497"/>
    </source>
</evidence>
<keyword evidence="6" id="KW-1185">Reference proteome</keyword>
<comment type="caution">
    <text evidence="5">The sequence shown here is derived from an EMBL/GenBank/DDBJ whole genome shotgun (WGS) entry which is preliminary data.</text>
</comment>
<dbReference type="EMBL" id="BMXR01000002">
    <property type="protein sequence ID" value="GGX43456.1"/>
    <property type="molecule type" value="Genomic_DNA"/>
</dbReference>
<feature type="signal peptide" evidence="3">
    <location>
        <begin position="1"/>
        <end position="21"/>
    </location>
</feature>
<dbReference type="InterPro" id="IPR001638">
    <property type="entry name" value="Solute-binding_3/MltF_N"/>
</dbReference>
<organism evidence="5 6">
    <name type="scientific">Saccharospirillum salsuginis</name>
    <dbReference type="NCBI Taxonomy" id="418750"/>
    <lineage>
        <taxon>Bacteria</taxon>
        <taxon>Pseudomonadati</taxon>
        <taxon>Pseudomonadota</taxon>
        <taxon>Gammaproteobacteria</taxon>
        <taxon>Oceanospirillales</taxon>
        <taxon>Saccharospirillaceae</taxon>
        <taxon>Saccharospirillum</taxon>
    </lineage>
</organism>
<accession>A0A918K1Q9</accession>
<dbReference type="Pfam" id="PF00497">
    <property type="entry name" value="SBP_bac_3"/>
    <property type="match status" value="1"/>
</dbReference>
<comment type="similarity">
    <text evidence="1">Belongs to the bacterial solute-binding protein 3 family.</text>
</comment>
<protein>
    <recommendedName>
        <fullName evidence="4">Solute-binding protein family 3/N-terminal domain-containing protein</fullName>
    </recommendedName>
</protein>
<evidence type="ECO:0000256" key="2">
    <source>
        <dbReference type="ARBA" id="ARBA00022729"/>
    </source>
</evidence>
<dbReference type="Gene3D" id="3.40.190.10">
    <property type="entry name" value="Periplasmic binding protein-like II"/>
    <property type="match status" value="2"/>
</dbReference>